<dbReference type="Proteomes" id="UP000509346">
    <property type="component" value="Chromosome"/>
</dbReference>
<name>A0A7D5TIR3_9EURY</name>
<evidence type="ECO:0000313" key="2">
    <source>
        <dbReference type="Proteomes" id="UP000509346"/>
    </source>
</evidence>
<gene>
    <name evidence="1" type="ORF">HZS54_22070</name>
</gene>
<dbReference type="AlphaFoldDB" id="A0A7D5TIR3"/>
<dbReference type="PROSITE" id="PS51257">
    <property type="entry name" value="PROKAR_LIPOPROTEIN"/>
    <property type="match status" value="1"/>
</dbReference>
<dbReference type="GeneID" id="56085337"/>
<dbReference type="OrthoDB" id="241884at2157"/>
<accession>A0A7D5TIR3</accession>
<dbReference type="EMBL" id="CP058909">
    <property type="protein sequence ID" value="QLH84156.1"/>
    <property type="molecule type" value="Genomic_DNA"/>
</dbReference>
<dbReference type="KEGG" id="hpel:HZS54_22070"/>
<reference evidence="1 2" key="1">
    <citation type="submission" date="2020-07" db="EMBL/GenBank/DDBJ databases">
        <title>Halosimplex litoreum sp. nov. and Halosimplex rubrum sp. nov., isolated from different salt environments.</title>
        <authorList>
            <person name="Cui H."/>
        </authorList>
    </citation>
    <scope>NUCLEOTIDE SEQUENCE [LARGE SCALE GENOMIC DNA]</scope>
    <source>
        <strain evidence="1 2">R2</strain>
    </source>
</reference>
<evidence type="ECO:0000313" key="1">
    <source>
        <dbReference type="EMBL" id="QLH84156.1"/>
    </source>
</evidence>
<evidence type="ECO:0008006" key="3">
    <source>
        <dbReference type="Google" id="ProtNLM"/>
    </source>
</evidence>
<sequence>MRLVVSVALVAALALTAGCVGLGGSDGGAPTPTPSPSTATDACETDLLLTDSGTEAVTPKPMPGSPASLDAESVGRFAQSYERAFAHNHALGDRVTDVAVELQGTTVRAAAGGHRVRIHVWTRTTVASPAATAGDGQAEATVEESFYDAHYYVSEETLRRGETERHGTLPDGDLAGSGVTLACWSG</sequence>
<proteinExistence type="predicted"/>
<dbReference type="RefSeq" id="WP_179919251.1">
    <property type="nucleotide sequence ID" value="NZ_CP058909.1"/>
</dbReference>
<organism evidence="1 2">
    <name type="scientific">Halosimplex pelagicum</name>
    <dbReference type="NCBI Taxonomy" id="869886"/>
    <lineage>
        <taxon>Archaea</taxon>
        <taxon>Methanobacteriati</taxon>
        <taxon>Methanobacteriota</taxon>
        <taxon>Stenosarchaea group</taxon>
        <taxon>Halobacteria</taxon>
        <taxon>Halobacteriales</taxon>
        <taxon>Haloarculaceae</taxon>
        <taxon>Halosimplex</taxon>
    </lineage>
</organism>
<protein>
    <recommendedName>
        <fullName evidence="3">Lipoprotein</fullName>
    </recommendedName>
</protein>
<keyword evidence="2" id="KW-1185">Reference proteome</keyword>